<comment type="similarity">
    <text evidence="1">Belongs to the SOS response-associated peptidase family.</text>
</comment>
<evidence type="ECO:0000256" key="5">
    <source>
        <dbReference type="ARBA" id="ARBA00022801"/>
    </source>
</evidence>
<evidence type="ECO:0000313" key="13">
    <source>
        <dbReference type="EMBL" id="KAJ9576480.1"/>
    </source>
</evidence>
<evidence type="ECO:0000256" key="10">
    <source>
        <dbReference type="ARBA" id="ARBA00030898"/>
    </source>
</evidence>
<keyword evidence="8" id="KW-0456">Lyase</keyword>
<keyword evidence="3" id="KW-0645">Protease</keyword>
<evidence type="ECO:0000256" key="3">
    <source>
        <dbReference type="ARBA" id="ARBA00022670"/>
    </source>
</evidence>
<feature type="compositionally biased region" description="Low complexity" evidence="12">
    <location>
        <begin position="311"/>
        <end position="323"/>
    </location>
</feature>
<evidence type="ECO:0000256" key="9">
    <source>
        <dbReference type="ARBA" id="ARBA00030390"/>
    </source>
</evidence>
<dbReference type="InterPro" id="IPR036590">
    <property type="entry name" value="SRAP-like"/>
</dbReference>
<dbReference type="PANTHER" id="PTHR13604:SF0">
    <property type="entry name" value="ABASIC SITE PROCESSING PROTEIN HMCES"/>
    <property type="match status" value="1"/>
</dbReference>
<dbReference type="GO" id="GO:0006508">
    <property type="term" value="P:proteolysis"/>
    <property type="evidence" value="ECO:0007669"/>
    <property type="project" value="UniProtKB-KW"/>
</dbReference>
<feature type="region of interest" description="Disordered" evidence="12">
    <location>
        <begin position="300"/>
        <end position="354"/>
    </location>
</feature>
<dbReference type="Gene3D" id="3.90.1680.10">
    <property type="entry name" value="SOS response associated peptidase-like"/>
    <property type="match status" value="1"/>
</dbReference>
<keyword evidence="7" id="KW-0238">DNA-binding</keyword>
<dbReference type="PANTHER" id="PTHR13604">
    <property type="entry name" value="DC12-RELATED"/>
    <property type="match status" value="1"/>
</dbReference>
<dbReference type="EMBL" id="JASPKZ010009790">
    <property type="protein sequence ID" value="KAJ9576480.1"/>
    <property type="molecule type" value="Genomic_DNA"/>
</dbReference>
<proteinExistence type="inferred from homology"/>
<evidence type="ECO:0000256" key="1">
    <source>
        <dbReference type="ARBA" id="ARBA00008136"/>
    </source>
</evidence>
<keyword evidence="14" id="KW-1185">Reference proteome</keyword>
<dbReference type="GO" id="GO:0008233">
    <property type="term" value="F:peptidase activity"/>
    <property type="evidence" value="ECO:0007669"/>
    <property type="project" value="UniProtKB-KW"/>
</dbReference>
<gene>
    <name evidence="13" type="ORF">L9F63_006693</name>
</gene>
<keyword evidence="6" id="KW-0190">Covalent protein-DNA linkage</keyword>
<dbReference type="InterPro" id="IPR003738">
    <property type="entry name" value="SRAP"/>
</dbReference>
<comment type="caution">
    <text evidence="13">The sequence shown here is derived from an EMBL/GenBank/DDBJ whole genome shotgun (WGS) entry which is preliminary data.</text>
</comment>
<dbReference type="GO" id="GO:0003697">
    <property type="term" value="F:single-stranded DNA binding"/>
    <property type="evidence" value="ECO:0007669"/>
    <property type="project" value="InterPro"/>
</dbReference>
<evidence type="ECO:0000256" key="12">
    <source>
        <dbReference type="SAM" id="MobiDB-lite"/>
    </source>
</evidence>
<sequence length="354" mass="40169">MCGRTACTLCKEDVQKACSYKNKKTGKYELPKWGRNPKNKQQYMPSYNIAPTDITPIIVPGTNFLGETNRMLQPMMWGMIPPWQNGNYKSHGYSTHNCRFEGLLNSKLYSAPLNKGKRCVIVCDGFYEWKTKGGPRNPYFIHLPQEDGIHVEDSDTWINDWDEDNGWKGPKLLHMAGLYEIWTSPEGEEIYSYAMITMESDDTLSWLHHRMPVILKGQEIDHRTDDERISGTQAIHILSPIKKLPRELKWHQVSTLMNNSRYKDPSCNKPVALIDPKKASGTKGNSLLAWLKRDSTGCNQNDKMKCKSSDASDGSGQVGSSSVTIKKEEETDDTSITKKIKTELDSPTKTDVLN</sequence>
<dbReference type="GO" id="GO:0106300">
    <property type="term" value="P:protein-DNA covalent cross-linking repair"/>
    <property type="evidence" value="ECO:0007669"/>
    <property type="project" value="InterPro"/>
</dbReference>
<evidence type="ECO:0000256" key="6">
    <source>
        <dbReference type="ARBA" id="ARBA00023124"/>
    </source>
</evidence>
<protein>
    <recommendedName>
        <fullName evidence="2">Abasic site processing protein HMCES</fullName>
    </recommendedName>
    <alternativeName>
        <fullName evidence="9">Embryonic stem cell-specific 5-hydroxymethylcytosine-binding protein</fullName>
    </alternativeName>
    <alternativeName>
        <fullName evidence="10">Peptidase HMCES</fullName>
    </alternativeName>
    <alternativeName>
        <fullName evidence="11">SRAP domain-containing protein 1</fullName>
    </alternativeName>
</protein>
<reference evidence="13" key="1">
    <citation type="journal article" date="2023" name="IScience">
        <title>Live-bearing cockroach genome reveals convergent evolutionary mechanisms linked to viviparity in insects and beyond.</title>
        <authorList>
            <person name="Fouks B."/>
            <person name="Harrison M.C."/>
            <person name="Mikhailova A.A."/>
            <person name="Marchal E."/>
            <person name="English S."/>
            <person name="Carruthers M."/>
            <person name="Jennings E.C."/>
            <person name="Chiamaka E.L."/>
            <person name="Frigard R.A."/>
            <person name="Pippel M."/>
            <person name="Attardo G.M."/>
            <person name="Benoit J.B."/>
            <person name="Bornberg-Bauer E."/>
            <person name="Tobe S.S."/>
        </authorList>
    </citation>
    <scope>NUCLEOTIDE SEQUENCE</scope>
    <source>
        <strain evidence="13">Stay&amp;Tobe</strain>
    </source>
</reference>
<evidence type="ECO:0000256" key="11">
    <source>
        <dbReference type="ARBA" id="ARBA00031130"/>
    </source>
</evidence>
<keyword evidence="5" id="KW-0378">Hydrolase</keyword>
<dbReference type="AlphaFoldDB" id="A0AAD7Z9V7"/>
<name>A0AAD7Z9V7_DIPPU</name>
<dbReference type="GO" id="GO:0016829">
    <property type="term" value="F:lyase activity"/>
    <property type="evidence" value="ECO:0007669"/>
    <property type="project" value="UniProtKB-KW"/>
</dbReference>
<accession>A0AAD7Z9V7</accession>
<keyword evidence="4" id="KW-0227">DNA damage</keyword>
<evidence type="ECO:0000256" key="4">
    <source>
        <dbReference type="ARBA" id="ARBA00022763"/>
    </source>
</evidence>
<evidence type="ECO:0000313" key="14">
    <source>
        <dbReference type="Proteomes" id="UP001233999"/>
    </source>
</evidence>
<evidence type="ECO:0000256" key="7">
    <source>
        <dbReference type="ARBA" id="ARBA00023125"/>
    </source>
</evidence>
<dbReference type="Proteomes" id="UP001233999">
    <property type="component" value="Unassembled WGS sequence"/>
</dbReference>
<evidence type="ECO:0000256" key="2">
    <source>
        <dbReference type="ARBA" id="ARBA00015888"/>
    </source>
</evidence>
<dbReference type="SUPFAM" id="SSF143081">
    <property type="entry name" value="BB1717-like"/>
    <property type="match status" value="1"/>
</dbReference>
<dbReference type="Pfam" id="PF02586">
    <property type="entry name" value="SRAP"/>
    <property type="match status" value="1"/>
</dbReference>
<evidence type="ECO:0000256" key="8">
    <source>
        <dbReference type="ARBA" id="ARBA00023239"/>
    </source>
</evidence>
<organism evidence="13 14">
    <name type="scientific">Diploptera punctata</name>
    <name type="common">Pacific beetle cockroach</name>
    <dbReference type="NCBI Taxonomy" id="6984"/>
    <lineage>
        <taxon>Eukaryota</taxon>
        <taxon>Metazoa</taxon>
        <taxon>Ecdysozoa</taxon>
        <taxon>Arthropoda</taxon>
        <taxon>Hexapoda</taxon>
        <taxon>Insecta</taxon>
        <taxon>Pterygota</taxon>
        <taxon>Neoptera</taxon>
        <taxon>Polyneoptera</taxon>
        <taxon>Dictyoptera</taxon>
        <taxon>Blattodea</taxon>
        <taxon>Blaberoidea</taxon>
        <taxon>Blaberidae</taxon>
        <taxon>Diplopterinae</taxon>
        <taxon>Diploptera</taxon>
    </lineage>
</organism>
<reference evidence="13" key="2">
    <citation type="submission" date="2023-05" db="EMBL/GenBank/DDBJ databases">
        <authorList>
            <person name="Fouks B."/>
        </authorList>
    </citation>
    <scope>NUCLEOTIDE SEQUENCE</scope>
    <source>
        <strain evidence="13">Stay&amp;Tobe</strain>
        <tissue evidence="13">Testes</tissue>
    </source>
</reference>